<dbReference type="Pfam" id="PF01425">
    <property type="entry name" value="Amidase"/>
    <property type="match status" value="1"/>
</dbReference>
<evidence type="ECO:0000313" key="3">
    <source>
        <dbReference type="Proteomes" id="UP000316371"/>
    </source>
</evidence>
<dbReference type="OrthoDB" id="9811471at2"/>
<dbReference type="NCBIfam" id="NF005300">
    <property type="entry name" value="PRK06828.1"/>
    <property type="match status" value="1"/>
</dbReference>
<dbReference type="Gene3D" id="3.90.1300.10">
    <property type="entry name" value="Amidase signature (AS) domain"/>
    <property type="match status" value="1"/>
</dbReference>
<dbReference type="NCBIfam" id="NF006006">
    <property type="entry name" value="PRK08137.1"/>
    <property type="match status" value="1"/>
</dbReference>
<dbReference type="InterPro" id="IPR023631">
    <property type="entry name" value="Amidase_dom"/>
</dbReference>
<sequence length="538" mass="58005">MKRRTFLTTTTLASAGISTLLITGCNTIVGNDKAEVIEVNPNSFELDEETISSLREKLISGKYTSQQLVEFYLNRIADIDKNGIKLNAIIEINLEALSIAKLMDDELKSGKNRGVLHGIPIVIKDNIDTADKMQTTAGSLALEGNIAANDAFIVNKLRAAGAVIIGKTNLSEWANFRSTQSCSGWSSRGGQTKNPYILDHNPCGSSAGSGVAVAANLCVVAVGTETDGSIVCPASVNGIVGIKPTVGLVSRSGIIPISKTQDTAGPMARTVKDAAILLGILVGVDDKDVITTKNIDKNIIDYTSFLDLNALKGKRIGIEKKTLEKNQFINSLFQKALAVLENQGAILVPIDYQDKINELGAAEFEVLQYEFKAGLNSYLANSNAKVKSLKDVIAFNTNNEDKVMPYFKQETLESSDLKEILTDKKYLAALAKSHDGCKEFLNSVFEVNKLDAICGITMGPACSIDMIYGDRWGNSLTTPAAVSGFPHITVPCGKVYDLPVGLSFFGTAYSEPKLIGISYAYEQASKNRVKPEFKKSFL</sequence>
<accession>A0A553DLT1</accession>
<evidence type="ECO:0000313" key="2">
    <source>
        <dbReference type="EMBL" id="TRX33702.1"/>
    </source>
</evidence>
<proteinExistence type="predicted"/>
<name>A0A553DLT1_9FLAO</name>
<dbReference type="EC" id="3.5.1.4" evidence="2"/>
<reference evidence="2 3" key="1">
    <citation type="submission" date="2019-07" db="EMBL/GenBank/DDBJ databases">
        <title>Novel species of Flavobacterium.</title>
        <authorList>
            <person name="Liu Q."/>
            <person name="Xin Y.-H."/>
        </authorList>
    </citation>
    <scope>NUCLEOTIDE SEQUENCE [LARGE SCALE GENOMIC DNA]</scope>
    <source>
        <strain evidence="2 3">LB1R34</strain>
    </source>
</reference>
<dbReference type="PROSITE" id="PS51257">
    <property type="entry name" value="PROKAR_LIPOPROTEIN"/>
    <property type="match status" value="1"/>
</dbReference>
<comment type="caution">
    <text evidence="2">The sequence shown here is derived from an EMBL/GenBank/DDBJ whole genome shotgun (WGS) entry which is preliminary data.</text>
</comment>
<protein>
    <submittedName>
        <fullName evidence="2">Amidase</fullName>
        <ecNumber evidence="2">3.5.1.4</ecNumber>
    </submittedName>
</protein>
<dbReference type="RefSeq" id="WP_144257769.1">
    <property type="nucleotide sequence ID" value="NZ_VJZT01000049.1"/>
</dbReference>
<dbReference type="EMBL" id="VJZT01000049">
    <property type="protein sequence ID" value="TRX33702.1"/>
    <property type="molecule type" value="Genomic_DNA"/>
</dbReference>
<dbReference type="PANTHER" id="PTHR42678">
    <property type="entry name" value="AMIDASE"/>
    <property type="match status" value="1"/>
</dbReference>
<dbReference type="GO" id="GO:0004040">
    <property type="term" value="F:amidase activity"/>
    <property type="evidence" value="ECO:0007669"/>
    <property type="project" value="UniProtKB-EC"/>
</dbReference>
<keyword evidence="2" id="KW-0378">Hydrolase</keyword>
<evidence type="ECO:0000259" key="1">
    <source>
        <dbReference type="Pfam" id="PF01425"/>
    </source>
</evidence>
<dbReference type="AlphaFoldDB" id="A0A553DLT1"/>
<keyword evidence="3" id="KW-1185">Reference proteome</keyword>
<organism evidence="2 3">
    <name type="scientific">Flavobacterium restrictum</name>
    <dbReference type="NCBI Taxonomy" id="2594428"/>
    <lineage>
        <taxon>Bacteria</taxon>
        <taxon>Pseudomonadati</taxon>
        <taxon>Bacteroidota</taxon>
        <taxon>Flavobacteriia</taxon>
        <taxon>Flavobacteriales</taxon>
        <taxon>Flavobacteriaceae</taxon>
        <taxon>Flavobacterium</taxon>
    </lineage>
</organism>
<dbReference type="InterPro" id="IPR036928">
    <property type="entry name" value="AS_sf"/>
</dbReference>
<dbReference type="Proteomes" id="UP000316371">
    <property type="component" value="Unassembled WGS sequence"/>
</dbReference>
<feature type="domain" description="Amidase" evidence="1">
    <location>
        <begin position="68"/>
        <end position="514"/>
    </location>
</feature>
<gene>
    <name evidence="2" type="ORF">FNW21_16095</name>
</gene>
<dbReference type="PANTHER" id="PTHR42678:SF34">
    <property type="entry name" value="OS04G0183300 PROTEIN"/>
    <property type="match status" value="1"/>
</dbReference>
<dbReference type="SUPFAM" id="SSF75304">
    <property type="entry name" value="Amidase signature (AS) enzymes"/>
    <property type="match status" value="1"/>
</dbReference>